<dbReference type="AlphaFoldDB" id="A0A371R6D0"/>
<organism evidence="3 4">
    <name type="scientific">Pyrobaculum aerophilum</name>
    <dbReference type="NCBI Taxonomy" id="13773"/>
    <lineage>
        <taxon>Archaea</taxon>
        <taxon>Thermoproteota</taxon>
        <taxon>Thermoprotei</taxon>
        <taxon>Thermoproteales</taxon>
        <taxon>Thermoproteaceae</taxon>
        <taxon>Pyrobaculum</taxon>
    </lineage>
</organism>
<comment type="caution">
    <text evidence="3">The sequence shown here is derived from an EMBL/GenBank/DDBJ whole genome shotgun (WGS) entry which is preliminary data.</text>
</comment>
<gene>
    <name evidence="2" type="ORF">CGL51_03795</name>
    <name evidence="3" type="ORF">CGL52_02615</name>
</gene>
<protein>
    <submittedName>
        <fullName evidence="3">Uncharacterized protein</fullName>
    </submittedName>
</protein>
<name>A0A371R6D0_9CREN</name>
<dbReference type="Proteomes" id="UP000256877">
    <property type="component" value="Unassembled WGS sequence"/>
</dbReference>
<evidence type="ECO:0000256" key="1">
    <source>
        <dbReference type="SAM" id="Coils"/>
    </source>
</evidence>
<proteinExistence type="predicted"/>
<feature type="coiled-coil region" evidence="1">
    <location>
        <begin position="47"/>
        <end position="113"/>
    </location>
</feature>
<reference evidence="4 5" key="1">
    <citation type="submission" date="2017-07" db="EMBL/GenBank/DDBJ databases">
        <title>Draft genome sequence of aerobic hyperthermophilic archaea, Pyrobaculum aerophilum YKB31 and YKB32.</title>
        <authorList>
            <person name="Mochizuki T."/>
            <person name="Berliner A.J."/>
            <person name="Yoshida-Takashima Y."/>
            <person name="Takaki Y."/>
            <person name="Nunoura T."/>
            <person name="Takai K."/>
        </authorList>
    </citation>
    <scope>NUCLEOTIDE SEQUENCE [LARGE SCALE GENOMIC DNA]</scope>
    <source>
        <strain evidence="2 5">YKB31</strain>
        <strain evidence="3 4">YKB32</strain>
    </source>
</reference>
<dbReference type="EMBL" id="NMUF01000004">
    <property type="protein sequence ID" value="RFB00063.1"/>
    <property type="molecule type" value="Genomic_DNA"/>
</dbReference>
<evidence type="ECO:0000313" key="5">
    <source>
        <dbReference type="Proteomes" id="UP000257123"/>
    </source>
</evidence>
<evidence type="ECO:0000313" key="3">
    <source>
        <dbReference type="EMBL" id="RFB00063.1"/>
    </source>
</evidence>
<evidence type="ECO:0000313" key="2">
    <source>
        <dbReference type="EMBL" id="RFA97164.1"/>
    </source>
</evidence>
<dbReference type="OrthoDB" id="27062at2157"/>
<evidence type="ECO:0000313" key="4">
    <source>
        <dbReference type="Proteomes" id="UP000256877"/>
    </source>
</evidence>
<accession>A0A371R6D0</accession>
<sequence length="115" mass="13134">MSELVKRVESAVRTLAVETLNKFEKKKKVDSIQELVILATYLNMQKLDEVKNDLDNVMRAFQRLDALIDVVRELKKTIESLQAAQTGDVAKLLAEINNKLDRILDKLDTYSVESL</sequence>
<keyword evidence="1" id="KW-0175">Coiled coil</keyword>
<dbReference type="Proteomes" id="UP000257123">
    <property type="component" value="Unassembled WGS sequence"/>
</dbReference>
<dbReference type="RefSeq" id="WP_116420741.1">
    <property type="nucleotide sequence ID" value="NZ_NMUE01000008.1"/>
</dbReference>
<dbReference type="EMBL" id="NMUE01000008">
    <property type="protein sequence ID" value="RFA97164.1"/>
    <property type="molecule type" value="Genomic_DNA"/>
</dbReference>